<name>A0A7Z0EUT5_9ACTN</name>
<dbReference type="AlphaFoldDB" id="A0A7Z0EUT5"/>
<comment type="caution">
    <text evidence="2">The sequence shown here is derived from an EMBL/GenBank/DDBJ whole genome shotgun (WGS) entry which is preliminary data.</text>
</comment>
<gene>
    <name evidence="2" type="ORF">HNR10_005574</name>
</gene>
<organism evidence="2 3">
    <name type="scientific">Nocardiopsis aegyptia</name>
    <dbReference type="NCBI Taxonomy" id="220378"/>
    <lineage>
        <taxon>Bacteria</taxon>
        <taxon>Bacillati</taxon>
        <taxon>Actinomycetota</taxon>
        <taxon>Actinomycetes</taxon>
        <taxon>Streptosporangiales</taxon>
        <taxon>Nocardiopsidaceae</taxon>
        <taxon>Nocardiopsis</taxon>
    </lineage>
</organism>
<sequence>MQLRYQYRLYPDDGQRAALARLFGCVRVVFNDALGRVNPVKASNSHRAPWP</sequence>
<evidence type="ECO:0000313" key="3">
    <source>
        <dbReference type="Proteomes" id="UP000572051"/>
    </source>
</evidence>
<proteinExistence type="predicted"/>
<evidence type="ECO:0000259" key="1">
    <source>
        <dbReference type="Pfam" id="PF12323"/>
    </source>
</evidence>
<dbReference type="RefSeq" id="WP_376769780.1">
    <property type="nucleotide sequence ID" value="NZ_JACCFS010000001.1"/>
</dbReference>
<evidence type="ECO:0000313" key="2">
    <source>
        <dbReference type="EMBL" id="NYJ37693.1"/>
    </source>
</evidence>
<feature type="domain" description="Transposase putative helix-turn-helix" evidence="1">
    <location>
        <begin position="1"/>
        <end position="35"/>
    </location>
</feature>
<protein>
    <submittedName>
        <fullName evidence="2">Transposase</fullName>
    </submittedName>
</protein>
<dbReference type="EMBL" id="JACCFS010000001">
    <property type="protein sequence ID" value="NYJ37693.1"/>
    <property type="molecule type" value="Genomic_DNA"/>
</dbReference>
<dbReference type="InterPro" id="IPR021027">
    <property type="entry name" value="Transposase_put_HTH"/>
</dbReference>
<keyword evidence="3" id="KW-1185">Reference proteome</keyword>
<accession>A0A7Z0EUT5</accession>
<reference evidence="2 3" key="1">
    <citation type="submission" date="2020-07" db="EMBL/GenBank/DDBJ databases">
        <title>Sequencing the genomes of 1000 actinobacteria strains.</title>
        <authorList>
            <person name="Klenk H.-P."/>
        </authorList>
    </citation>
    <scope>NUCLEOTIDE SEQUENCE [LARGE SCALE GENOMIC DNA]</scope>
    <source>
        <strain evidence="2 3">DSM 44442</strain>
    </source>
</reference>
<dbReference type="Proteomes" id="UP000572051">
    <property type="component" value="Unassembled WGS sequence"/>
</dbReference>
<dbReference type="Pfam" id="PF12323">
    <property type="entry name" value="HTH_OrfB_IS605"/>
    <property type="match status" value="1"/>
</dbReference>